<dbReference type="Proteomes" id="UP000266861">
    <property type="component" value="Unassembled WGS sequence"/>
</dbReference>
<protein>
    <recommendedName>
        <fullName evidence="1">Endonuclease/exonuclease/phosphatase domain-containing protein</fullName>
    </recommendedName>
</protein>
<name>A0A397H6T7_9GLOM</name>
<dbReference type="InterPro" id="IPR036691">
    <property type="entry name" value="Endo/exonu/phosph_ase_sf"/>
</dbReference>
<dbReference type="InterPro" id="IPR037493">
    <property type="entry name" value="ExoIII-like"/>
</dbReference>
<feature type="domain" description="Endonuclease/exonuclease/phosphatase" evidence="1">
    <location>
        <begin position="417"/>
        <end position="562"/>
    </location>
</feature>
<comment type="caution">
    <text evidence="2">The sequence shown here is derived from an EMBL/GenBank/DDBJ whole genome shotgun (WGS) entry which is preliminary data.</text>
</comment>
<dbReference type="PANTHER" id="PTHR43250">
    <property type="entry name" value="EXODEOXYRIBONUCLEASE III"/>
    <property type="match status" value="1"/>
</dbReference>
<dbReference type="AlphaFoldDB" id="A0A397H6T7"/>
<dbReference type="GO" id="GO:0008311">
    <property type="term" value="F:double-stranded DNA 3'-5' DNA exonuclease activity"/>
    <property type="evidence" value="ECO:0007669"/>
    <property type="project" value="InterPro"/>
</dbReference>
<accession>A0A397H6T7</accession>
<evidence type="ECO:0000313" key="3">
    <source>
        <dbReference type="Proteomes" id="UP000266861"/>
    </source>
</evidence>
<dbReference type="Gene3D" id="3.60.10.10">
    <property type="entry name" value="Endonuclease/exonuclease/phosphatase"/>
    <property type="match status" value="1"/>
</dbReference>
<evidence type="ECO:0000259" key="1">
    <source>
        <dbReference type="Pfam" id="PF03372"/>
    </source>
</evidence>
<evidence type="ECO:0000313" key="2">
    <source>
        <dbReference type="EMBL" id="RHZ57133.1"/>
    </source>
</evidence>
<gene>
    <name evidence="2" type="ORF">Glove_393g31</name>
</gene>
<proteinExistence type="predicted"/>
<dbReference type="EMBL" id="PQFF01000351">
    <property type="protein sequence ID" value="RHZ57133.1"/>
    <property type="molecule type" value="Genomic_DNA"/>
</dbReference>
<dbReference type="InterPro" id="IPR005135">
    <property type="entry name" value="Endo/exonuclease/phosphatase"/>
</dbReference>
<keyword evidence="3" id="KW-1185">Reference proteome</keyword>
<sequence>MESISYDTSTTQQSSHSENFDLFKDNIPSYPCIDKSVVEEDTLTQQLKQFMNSMHNVETFVDYILKLKDIKFPKLSLPKSIQSFLLSGKSFFKSFRSFNKLEHQISFESSLNEAINNYIQTTGSSSCSKNNISEEIKSSISNFIPIKNFSSLQSVRNILGQHYIIDQLPISFFHESYKPSSFENNNKSKTNTFKTRTSLKLSLPFNPREVNKQLNISLPITNTNDIVPIKNLLRKHYYFGNRLPDSFIKISANRYNQSLSRNNNNTLQTQHFSNSYFNNSHIYPRLRSNRSFFRHQECPYPRPKNFKFYWSIVKQVIRNISRVRAGDQKYFTCEVHMMKVGVMNISIWDLGFGISAKNTNYNLGFGIWNFGIWDFGIWILNLDGRQYKESNKGGYGPTDIPSLSINSHANNTIKIGTHNIRGINTTHEQMLFSHYLETHNFDIVGISETKLKESATNFAFKEQDIYKCFWSSNNLEPRGTGVGLLIKKDIAKHIQKVFRFDGRLLSVTLLFKGRSRILIIQVYLPNDKKSSRIYQTQIRKLIAEETKKNTKIIIMGDFNAVVLPHLDRLSRGKDKFPTQSYKPEIPLFDFFEDWAFTDLQATWQGDKLLIIL</sequence>
<dbReference type="PANTHER" id="PTHR43250:SF2">
    <property type="entry name" value="EXODEOXYRIBONUCLEASE III"/>
    <property type="match status" value="1"/>
</dbReference>
<reference evidence="2 3" key="1">
    <citation type="submission" date="2018-08" db="EMBL/GenBank/DDBJ databases">
        <title>Genome and evolution of the arbuscular mycorrhizal fungus Diversispora epigaea (formerly Glomus versiforme) and its bacterial endosymbionts.</title>
        <authorList>
            <person name="Sun X."/>
            <person name="Fei Z."/>
            <person name="Harrison M."/>
        </authorList>
    </citation>
    <scope>NUCLEOTIDE SEQUENCE [LARGE SCALE GENOMIC DNA]</scope>
    <source>
        <strain evidence="2 3">IT104</strain>
    </source>
</reference>
<dbReference type="GO" id="GO:0006281">
    <property type="term" value="P:DNA repair"/>
    <property type="evidence" value="ECO:0007669"/>
    <property type="project" value="InterPro"/>
</dbReference>
<organism evidence="2 3">
    <name type="scientific">Diversispora epigaea</name>
    <dbReference type="NCBI Taxonomy" id="1348612"/>
    <lineage>
        <taxon>Eukaryota</taxon>
        <taxon>Fungi</taxon>
        <taxon>Fungi incertae sedis</taxon>
        <taxon>Mucoromycota</taxon>
        <taxon>Glomeromycotina</taxon>
        <taxon>Glomeromycetes</taxon>
        <taxon>Diversisporales</taxon>
        <taxon>Diversisporaceae</taxon>
        <taxon>Diversispora</taxon>
    </lineage>
</organism>
<dbReference type="OrthoDB" id="410104at2759"/>
<dbReference type="SUPFAM" id="SSF56219">
    <property type="entry name" value="DNase I-like"/>
    <property type="match status" value="1"/>
</dbReference>
<dbReference type="Pfam" id="PF03372">
    <property type="entry name" value="Exo_endo_phos"/>
    <property type="match status" value="1"/>
</dbReference>